<evidence type="ECO:0000313" key="2">
    <source>
        <dbReference type="EMBL" id="HAB2011298.1"/>
    </source>
</evidence>
<name>A0A6Y1TXA9_SALET</name>
<sequence length="147" mass="15569">MGYGALIVALAMLFMVMTENLTAAPSLRTDTRDVAAEAESLARDILRTASAVNDWRYSRPLSDGSLNLNLLGLSPSPDARIRAVISGGRLWVWTADREGLRPALTRLSSGSALALSVTGGHLLMADGTDMNLLLPSGVAEGNVVYLN</sequence>
<evidence type="ECO:0000313" key="5">
    <source>
        <dbReference type="EMBL" id="HAB4681200.1"/>
    </source>
</evidence>
<comment type="caution">
    <text evidence="4">The sequence shown here is derived from an EMBL/GenBank/DDBJ whole genome shotgun (WGS) entry which is preliminary data.</text>
</comment>
<dbReference type="EMBL" id="DAAGPO010000029">
    <property type="protein sequence ID" value="HAB4034194.1"/>
    <property type="molecule type" value="Genomic_DNA"/>
</dbReference>
<dbReference type="EMBL" id="DAAHJG010000015">
    <property type="protein sequence ID" value="HAB6336299.1"/>
    <property type="molecule type" value="Genomic_DNA"/>
</dbReference>
<accession>A0A6Y1TXA9</accession>
<dbReference type="EMBL" id="DAAGVC010000027">
    <property type="protein sequence ID" value="HAB4681200.1"/>
    <property type="molecule type" value="Genomic_DNA"/>
</dbReference>
<reference evidence="4" key="1">
    <citation type="journal article" date="2018" name="Genome Biol.">
        <title>SKESA: strategic k-mer extension for scrupulous assemblies.</title>
        <authorList>
            <person name="Souvorov A."/>
            <person name="Agarwala R."/>
            <person name="Lipman D.J."/>
        </authorList>
    </citation>
    <scope>NUCLEOTIDE SEQUENCE</scope>
    <source>
        <strain evidence="4">Salmonella enterica</strain>
    </source>
</reference>
<dbReference type="AlphaFoldDB" id="A0A6Y1TXA9"/>
<evidence type="ECO:0000313" key="4">
    <source>
        <dbReference type="EMBL" id="HAB4034194.1"/>
    </source>
</evidence>
<gene>
    <name evidence="4" type="primary">pilM</name>
    <name evidence="2" type="ORF">GB037_21020</name>
    <name evidence="6" type="ORF">GB614_18580</name>
    <name evidence="3" type="ORF">GBV61_07180</name>
    <name evidence="1" type="ORF">GBX92_05705</name>
    <name evidence="4" type="ORF">GBY45_23965</name>
    <name evidence="5" type="ORF">GBZ53_23980</name>
</gene>
<organism evidence="4">
    <name type="scientific">Salmonella enterica I</name>
    <dbReference type="NCBI Taxonomy" id="59201"/>
    <lineage>
        <taxon>Bacteria</taxon>
        <taxon>Pseudomonadati</taxon>
        <taxon>Pseudomonadota</taxon>
        <taxon>Gammaproteobacteria</taxon>
        <taxon>Enterobacterales</taxon>
        <taxon>Enterobacteriaceae</taxon>
        <taxon>Salmonella</taxon>
    </lineage>
</organism>
<dbReference type="EMBL" id="DAAGNR010000002">
    <property type="protein sequence ID" value="HAB3819024.1"/>
    <property type="molecule type" value="Genomic_DNA"/>
</dbReference>
<proteinExistence type="predicted"/>
<evidence type="ECO:0000313" key="3">
    <source>
        <dbReference type="EMBL" id="HAB3819024.1"/>
    </source>
</evidence>
<dbReference type="Gene3D" id="3.30.450.360">
    <property type="match status" value="1"/>
</dbReference>
<dbReference type="InterPro" id="IPR009987">
    <property type="entry name" value="IM_PilM"/>
</dbReference>
<dbReference type="EMBL" id="DAAFVE010000002">
    <property type="protein sequence ID" value="HAB1649579.1"/>
    <property type="molecule type" value="Genomic_DNA"/>
</dbReference>
<dbReference type="Pfam" id="PF07419">
    <property type="entry name" value="PilM"/>
    <property type="match status" value="1"/>
</dbReference>
<evidence type="ECO:0000313" key="1">
    <source>
        <dbReference type="EMBL" id="HAB1649579.1"/>
    </source>
</evidence>
<reference evidence="4" key="2">
    <citation type="submission" date="2019-10" db="EMBL/GenBank/DDBJ databases">
        <authorList>
            <consortium name="NCBI Pathogen Detection Project"/>
        </authorList>
    </citation>
    <scope>NUCLEOTIDE SEQUENCE</scope>
    <source>
        <strain evidence="4">Salmonella enterica</strain>
    </source>
</reference>
<dbReference type="EMBL" id="DAAFYI010000099">
    <property type="protein sequence ID" value="HAB2011298.1"/>
    <property type="molecule type" value="Genomic_DNA"/>
</dbReference>
<evidence type="ECO:0000313" key="6">
    <source>
        <dbReference type="EMBL" id="HAB6336299.1"/>
    </source>
</evidence>
<protein>
    <submittedName>
        <fullName evidence="4">Type IV pilus biogenesis protein PilM</fullName>
    </submittedName>
</protein>